<dbReference type="PROSITE" id="PS52016">
    <property type="entry name" value="TONB_DEPENDENT_REC_3"/>
    <property type="match status" value="1"/>
</dbReference>
<name>A0A3E4N4Q8_9BACT</name>
<keyword evidence="4 10" id="KW-0812">Transmembrane</keyword>
<organism evidence="15 16">
    <name type="scientific">Phocaeicola plebeius</name>
    <dbReference type="NCBI Taxonomy" id="310297"/>
    <lineage>
        <taxon>Bacteria</taxon>
        <taxon>Pseudomonadati</taxon>
        <taxon>Bacteroidota</taxon>
        <taxon>Bacteroidia</taxon>
        <taxon>Bacteroidales</taxon>
        <taxon>Bacteroidaceae</taxon>
        <taxon>Phocaeicola</taxon>
    </lineage>
</organism>
<dbReference type="SUPFAM" id="SSF56935">
    <property type="entry name" value="Porins"/>
    <property type="match status" value="1"/>
</dbReference>
<keyword evidence="6 11" id="KW-0798">TonB box</keyword>
<accession>A0A3E4N4Q8</accession>
<dbReference type="Pfam" id="PF13715">
    <property type="entry name" value="CarbopepD_reg_2"/>
    <property type="match status" value="1"/>
</dbReference>
<evidence type="ECO:0000256" key="11">
    <source>
        <dbReference type="RuleBase" id="RU003357"/>
    </source>
</evidence>
<dbReference type="InterPro" id="IPR012910">
    <property type="entry name" value="Plug_dom"/>
</dbReference>
<dbReference type="InterPro" id="IPR000531">
    <property type="entry name" value="Beta-barrel_TonB"/>
</dbReference>
<evidence type="ECO:0000259" key="13">
    <source>
        <dbReference type="Pfam" id="PF00593"/>
    </source>
</evidence>
<feature type="domain" description="TonB-dependent receptor-like beta-barrel" evidence="13">
    <location>
        <begin position="484"/>
        <end position="854"/>
    </location>
</feature>
<dbReference type="InterPro" id="IPR023996">
    <property type="entry name" value="TonB-dep_OMP_SusC/RagA"/>
</dbReference>
<evidence type="ECO:0000256" key="1">
    <source>
        <dbReference type="ARBA" id="ARBA00004571"/>
    </source>
</evidence>
<keyword evidence="2 10" id="KW-0813">Transport</keyword>
<keyword evidence="9 10" id="KW-0998">Cell outer membrane</keyword>
<dbReference type="NCBIfam" id="TIGR04057">
    <property type="entry name" value="SusC_RagA_signa"/>
    <property type="match status" value="1"/>
</dbReference>
<keyword evidence="16" id="KW-1185">Reference proteome</keyword>
<dbReference type="InterPro" id="IPR037066">
    <property type="entry name" value="Plug_dom_sf"/>
</dbReference>
<proteinExistence type="inferred from homology"/>
<dbReference type="GO" id="GO:0015344">
    <property type="term" value="F:siderophore uptake transmembrane transporter activity"/>
    <property type="evidence" value="ECO:0007669"/>
    <property type="project" value="TreeGrafter"/>
</dbReference>
<keyword evidence="7 10" id="KW-0472">Membrane</keyword>
<keyword evidence="8 15" id="KW-0675">Receptor</keyword>
<evidence type="ECO:0000256" key="9">
    <source>
        <dbReference type="ARBA" id="ARBA00023237"/>
    </source>
</evidence>
<dbReference type="PANTHER" id="PTHR30069">
    <property type="entry name" value="TONB-DEPENDENT OUTER MEMBRANE RECEPTOR"/>
    <property type="match status" value="1"/>
</dbReference>
<reference evidence="15 16" key="1">
    <citation type="submission" date="2018-08" db="EMBL/GenBank/DDBJ databases">
        <title>A genome reference for cultivated species of the human gut microbiota.</title>
        <authorList>
            <person name="Zou Y."/>
            <person name="Xue W."/>
            <person name="Luo G."/>
        </authorList>
    </citation>
    <scope>NUCLEOTIDE SEQUENCE [LARGE SCALE GENOMIC DNA]</scope>
    <source>
        <strain evidence="15 16">TF10-3AC</strain>
    </source>
</reference>
<feature type="domain" description="TonB-dependent receptor plug" evidence="14">
    <location>
        <begin position="115"/>
        <end position="233"/>
    </location>
</feature>
<keyword evidence="3 10" id="KW-1134">Transmembrane beta strand</keyword>
<evidence type="ECO:0000259" key="14">
    <source>
        <dbReference type="Pfam" id="PF07715"/>
    </source>
</evidence>
<evidence type="ECO:0000256" key="2">
    <source>
        <dbReference type="ARBA" id="ARBA00022448"/>
    </source>
</evidence>
<dbReference type="InterPro" id="IPR039426">
    <property type="entry name" value="TonB-dep_rcpt-like"/>
</dbReference>
<gene>
    <name evidence="15" type="ORF">DXD04_05080</name>
</gene>
<dbReference type="SUPFAM" id="SSF49464">
    <property type="entry name" value="Carboxypeptidase regulatory domain-like"/>
    <property type="match status" value="1"/>
</dbReference>
<dbReference type="GO" id="GO:0044718">
    <property type="term" value="P:siderophore transmembrane transport"/>
    <property type="evidence" value="ECO:0007669"/>
    <property type="project" value="TreeGrafter"/>
</dbReference>
<dbReference type="RefSeq" id="WP_117671427.1">
    <property type="nucleotide sequence ID" value="NZ_CABOGR010000007.1"/>
</dbReference>
<dbReference type="InterPro" id="IPR023997">
    <property type="entry name" value="TonB-dep_OMP_SusC/RagA_CS"/>
</dbReference>
<dbReference type="Proteomes" id="UP000260862">
    <property type="component" value="Unassembled WGS sequence"/>
</dbReference>
<dbReference type="EMBL" id="QSQT01000007">
    <property type="protein sequence ID" value="RGK57000.1"/>
    <property type="molecule type" value="Genomic_DNA"/>
</dbReference>
<dbReference type="InterPro" id="IPR036942">
    <property type="entry name" value="Beta-barrel_TonB_sf"/>
</dbReference>
<evidence type="ECO:0000256" key="8">
    <source>
        <dbReference type="ARBA" id="ARBA00023170"/>
    </source>
</evidence>
<evidence type="ECO:0000313" key="15">
    <source>
        <dbReference type="EMBL" id="RGK57000.1"/>
    </source>
</evidence>
<comment type="subcellular location">
    <subcellularLocation>
        <location evidence="1 10">Cell outer membrane</location>
        <topology evidence="1 10">Multi-pass membrane protein</topology>
    </subcellularLocation>
</comment>
<comment type="caution">
    <text evidence="15">The sequence shown here is derived from an EMBL/GenBank/DDBJ whole genome shotgun (WGS) entry which is preliminary data.</text>
</comment>
<dbReference type="Pfam" id="PF07715">
    <property type="entry name" value="Plug"/>
    <property type="match status" value="1"/>
</dbReference>
<dbReference type="AlphaFoldDB" id="A0A3E4N4Q8"/>
<comment type="similarity">
    <text evidence="10 11">Belongs to the TonB-dependent receptor family.</text>
</comment>
<keyword evidence="5 12" id="KW-0732">Signal</keyword>
<evidence type="ECO:0000313" key="16">
    <source>
        <dbReference type="Proteomes" id="UP000260862"/>
    </source>
</evidence>
<evidence type="ECO:0000256" key="6">
    <source>
        <dbReference type="ARBA" id="ARBA00023077"/>
    </source>
</evidence>
<dbReference type="PANTHER" id="PTHR30069:SF29">
    <property type="entry name" value="HEMOGLOBIN AND HEMOGLOBIN-HAPTOGLOBIN-BINDING PROTEIN 1-RELATED"/>
    <property type="match status" value="1"/>
</dbReference>
<dbReference type="NCBIfam" id="TIGR04056">
    <property type="entry name" value="OMP_RagA_SusC"/>
    <property type="match status" value="1"/>
</dbReference>
<dbReference type="InterPro" id="IPR008969">
    <property type="entry name" value="CarboxyPept-like_regulatory"/>
</dbReference>
<dbReference type="Gene3D" id="2.60.40.1120">
    <property type="entry name" value="Carboxypeptidase-like, regulatory domain"/>
    <property type="match status" value="1"/>
</dbReference>
<sequence length="1051" mass="113977">MKQRMTLFMAILLIGIGLSNAQVSQVTGNVMSEEDGLPVVGASVLVKGTTVGTVTDIDGNFTISGVPASAKTLVVSFIGLQSQEVAVKPVVNVVLKSDAQALEEVVVVAYGTQSARTVTASVASIRNDVLKDVPNTSLDQMMQGRASGLNVTTPSGGVGQAPVVHIRGVNSITSGTSPLYVVDGMPIQSGDLGGGLGNANALADINPADILSIDVLKDAAAAALYGSRAANGVVLITTKQGSSGKAKVTYDASVGFSNRTKFIDMMNAQEYVDFKNMAVRNAYGTDVAAELAAMDKTFIANPAYGDKAFNLMPGVDSNWADAIFQNGFTQDQTVAVSGGTEKVKYYMSANYNTQKGIVVGDNYKRLGGKANIVANVTDWLKIGMNSSVNVSSTSQVDAARNGSNFAVGGFPRMALANSPNIPIYDENGKGYYEHSLGVLGYGPNAVMNTFSNPVALVELGNKTNVDVNRILSSFFAEVTPVKGLTLKTQYNIDDARIENSRFWSPNHGDGVNKGGYAFNAAVHSSIWTWTNTATYDFTANRHHFNFLVGMEATESSYNEWDASRTELQDDKFTNFQGTFANATASGSISKSSMVSYFGRINYDFASKYMFSINFRRDGLSALSKDNRWGNFGGVSAAWRVSEEAFFEPLKHVIEDFKIKGSYGVVGNTNIDDYASRSYYSPYYYGSQGSYRLSKIADPNLKWESSEKYDVGFSARVLDRIDIDFDYFYTKSSDLILDVPQAPSKGLPGNILTTNAGKMTNSGIELTISADILRDGAFKWNTSFNITTTRNKVVSLANGLDNIIKGDATGLEITNITVPGKSIGQLYLTPTGGVDPETGFRVFYGENGERVLYNHASKAKWMLEDGTPYEGSLKPVICGNTLPTWYGGWSNNFSYKNFDLSLFFQFSGGNYIYNGTKATVSDMRYWNNSKEVLQNYWTPERKNAIFPKPVYGDNYSNGSAMPISEWVEKGDYLRLKNISLGYTFNTKNWASAIGISKLRVYAQVQNLFVITGYSGMDPEVMSNTTNATLAPGTDKNTLPQARTYTFGVNLAF</sequence>
<evidence type="ECO:0000256" key="3">
    <source>
        <dbReference type="ARBA" id="ARBA00022452"/>
    </source>
</evidence>
<dbReference type="Pfam" id="PF00593">
    <property type="entry name" value="TonB_dep_Rec_b-barrel"/>
    <property type="match status" value="1"/>
</dbReference>
<protein>
    <submittedName>
        <fullName evidence="15">TonB-dependent receptor</fullName>
    </submittedName>
</protein>
<feature type="chain" id="PRO_5017590295" evidence="12">
    <location>
        <begin position="22"/>
        <end position="1051"/>
    </location>
</feature>
<evidence type="ECO:0000256" key="10">
    <source>
        <dbReference type="PROSITE-ProRule" id="PRU01360"/>
    </source>
</evidence>
<evidence type="ECO:0000256" key="5">
    <source>
        <dbReference type="ARBA" id="ARBA00022729"/>
    </source>
</evidence>
<evidence type="ECO:0000256" key="12">
    <source>
        <dbReference type="SAM" id="SignalP"/>
    </source>
</evidence>
<feature type="signal peptide" evidence="12">
    <location>
        <begin position="1"/>
        <end position="21"/>
    </location>
</feature>
<evidence type="ECO:0000256" key="4">
    <source>
        <dbReference type="ARBA" id="ARBA00022692"/>
    </source>
</evidence>
<dbReference type="Gene3D" id="2.170.130.10">
    <property type="entry name" value="TonB-dependent receptor, plug domain"/>
    <property type="match status" value="1"/>
</dbReference>
<dbReference type="Gene3D" id="2.40.170.20">
    <property type="entry name" value="TonB-dependent receptor, beta-barrel domain"/>
    <property type="match status" value="1"/>
</dbReference>
<evidence type="ECO:0000256" key="7">
    <source>
        <dbReference type="ARBA" id="ARBA00023136"/>
    </source>
</evidence>
<dbReference type="GO" id="GO:0009279">
    <property type="term" value="C:cell outer membrane"/>
    <property type="evidence" value="ECO:0007669"/>
    <property type="project" value="UniProtKB-SubCell"/>
</dbReference>